<accession>A0A8S1DRA3</accession>
<comment type="caution">
    <text evidence="5">The sequence shown here is derived from an EMBL/GenBank/DDBJ whole genome shotgun (WGS) entry which is preliminary data.</text>
</comment>
<keyword evidence="4" id="KW-1133">Transmembrane helix</keyword>
<keyword evidence="4" id="KW-0472">Membrane</keyword>
<dbReference type="InterPro" id="IPR003591">
    <property type="entry name" value="Leu-rich_rpt_typical-subtyp"/>
</dbReference>
<feature type="region of interest" description="Disordered" evidence="3">
    <location>
        <begin position="215"/>
        <end position="274"/>
    </location>
</feature>
<dbReference type="InterPro" id="IPR001611">
    <property type="entry name" value="Leu-rich_rpt"/>
</dbReference>
<dbReference type="InterPro" id="IPR050216">
    <property type="entry name" value="LRR_domain-containing"/>
</dbReference>
<organism evidence="5 6">
    <name type="scientific">Cloeon dipterum</name>
    <dbReference type="NCBI Taxonomy" id="197152"/>
    <lineage>
        <taxon>Eukaryota</taxon>
        <taxon>Metazoa</taxon>
        <taxon>Ecdysozoa</taxon>
        <taxon>Arthropoda</taxon>
        <taxon>Hexapoda</taxon>
        <taxon>Insecta</taxon>
        <taxon>Pterygota</taxon>
        <taxon>Palaeoptera</taxon>
        <taxon>Ephemeroptera</taxon>
        <taxon>Pisciforma</taxon>
        <taxon>Baetidae</taxon>
        <taxon>Cloeon</taxon>
    </lineage>
</organism>
<dbReference type="SUPFAM" id="SSF52058">
    <property type="entry name" value="L domain-like"/>
    <property type="match status" value="1"/>
</dbReference>
<dbReference type="Gene3D" id="3.80.10.10">
    <property type="entry name" value="Ribonuclease Inhibitor"/>
    <property type="match status" value="1"/>
</dbReference>
<gene>
    <name evidence="5" type="ORF">CLODIP_2_CD01281</name>
</gene>
<dbReference type="Proteomes" id="UP000494165">
    <property type="component" value="Unassembled WGS sequence"/>
</dbReference>
<feature type="compositionally biased region" description="Basic and acidic residues" evidence="3">
    <location>
        <begin position="243"/>
        <end position="254"/>
    </location>
</feature>
<dbReference type="EMBL" id="CADEPI010000315">
    <property type="protein sequence ID" value="CAB3383590.1"/>
    <property type="molecule type" value="Genomic_DNA"/>
</dbReference>
<evidence type="ECO:0000256" key="3">
    <source>
        <dbReference type="SAM" id="MobiDB-lite"/>
    </source>
</evidence>
<evidence type="ECO:0000256" key="4">
    <source>
        <dbReference type="SAM" id="Phobius"/>
    </source>
</evidence>
<keyword evidence="1" id="KW-0433">Leucine-rich repeat</keyword>
<sequence>MTSRAEQGGPFRSERGGENLKNTQWKEDSTFTYLLSENIKINIAGKGNHQLKTFSISVFSCRLEKMVLTVTDGELDLSMSQLEEVPMKDVVAVKNKVRKLDLSNNQLQLLPMDFAPSLNLLVELDLSKNQLSMIPDNIGLLVNLQHLDLYSNNIERLPLSFKELKKLRWLDLKDNPLTPQLAKIAGPCVDKEDCKRCARDIVIIMQEIYKNIEEDKVSGQDTKPAEPVSGPNKDKKKKKKGNKNPDAKTKKESPAKSQQPQWKELELEDKTSGADADIVSSQDFSTPRRGFLCQSLIRGFFWSMFLVFAFIACLFLSRRPEVQPYVRTMNQKLQLFQVEFERYSEVYLSKLSVYVAKFREIWAANLTRFNSFVDGTLVIYLEDFKVRFLDGFAAMKVQINEYLTKKD</sequence>
<evidence type="ECO:0008006" key="7">
    <source>
        <dbReference type="Google" id="ProtNLM"/>
    </source>
</evidence>
<dbReference type="PANTHER" id="PTHR48051:SF42">
    <property type="entry name" value="LEUCINE-RICH REPEAT-CONTAINING PROTEIN 18-LIKE"/>
    <property type="match status" value="1"/>
</dbReference>
<dbReference type="PROSITE" id="PS51450">
    <property type="entry name" value="LRR"/>
    <property type="match status" value="2"/>
</dbReference>
<keyword evidence="6" id="KW-1185">Reference proteome</keyword>
<dbReference type="Pfam" id="PF00560">
    <property type="entry name" value="LRR_1"/>
    <property type="match status" value="1"/>
</dbReference>
<keyword evidence="4" id="KW-0812">Transmembrane</keyword>
<evidence type="ECO:0000256" key="2">
    <source>
        <dbReference type="ARBA" id="ARBA00022737"/>
    </source>
</evidence>
<feature type="region of interest" description="Disordered" evidence="3">
    <location>
        <begin position="1"/>
        <end position="22"/>
    </location>
</feature>
<proteinExistence type="predicted"/>
<feature type="transmembrane region" description="Helical" evidence="4">
    <location>
        <begin position="299"/>
        <end position="317"/>
    </location>
</feature>
<evidence type="ECO:0000256" key="1">
    <source>
        <dbReference type="ARBA" id="ARBA00022614"/>
    </source>
</evidence>
<feature type="compositionally biased region" description="Basic and acidic residues" evidence="3">
    <location>
        <begin position="263"/>
        <end position="272"/>
    </location>
</feature>
<reference evidence="5 6" key="1">
    <citation type="submission" date="2020-04" db="EMBL/GenBank/DDBJ databases">
        <authorList>
            <person name="Alioto T."/>
            <person name="Alioto T."/>
            <person name="Gomez Garrido J."/>
        </authorList>
    </citation>
    <scope>NUCLEOTIDE SEQUENCE [LARGE SCALE GENOMIC DNA]</scope>
</reference>
<dbReference type="AlphaFoldDB" id="A0A8S1DRA3"/>
<keyword evidence="2" id="KW-0677">Repeat</keyword>
<protein>
    <recommendedName>
        <fullName evidence="7">Leucine-rich repeat-containing protein 59</fullName>
    </recommendedName>
</protein>
<evidence type="ECO:0000313" key="6">
    <source>
        <dbReference type="Proteomes" id="UP000494165"/>
    </source>
</evidence>
<dbReference type="Pfam" id="PF13855">
    <property type="entry name" value="LRR_8"/>
    <property type="match status" value="1"/>
</dbReference>
<dbReference type="OrthoDB" id="1394818at2759"/>
<name>A0A8S1DRA3_9INSE</name>
<feature type="compositionally biased region" description="Basic and acidic residues" evidence="3">
    <location>
        <begin position="12"/>
        <end position="22"/>
    </location>
</feature>
<dbReference type="InterPro" id="IPR032675">
    <property type="entry name" value="LRR_dom_sf"/>
</dbReference>
<dbReference type="GO" id="GO:0005737">
    <property type="term" value="C:cytoplasm"/>
    <property type="evidence" value="ECO:0007669"/>
    <property type="project" value="TreeGrafter"/>
</dbReference>
<dbReference type="SMART" id="SM00369">
    <property type="entry name" value="LRR_TYP"/>
    <property type="match status" value="4"/>
</dbReference>
<evidence type="ECO:0000313" key="5">
    <source>
        <dbReference type="EMBL" id="CAB3383590.1"/>
    </source>
</evidence>
<dbReference type="PANTHER" id="PTHR48051">
    <property type="match status" value="1"/>
</dbReference>